<comment type="caution">
    <text evidence="1">The sequence shown here is derived from an EMBL/GenBank/DDBJ whole genome shotgun (WGS) entry which is preliminary data.</text>
</comment>
<evidence type="ECO:0000313" key="2">
    <source>
        <dbReference type="Proteomes" id="UP000481861"/>
    </source>
</evidence>
<reference evidence="1 2" key="1">
    <citation type="submission" date="2020-01" db="EMBL/GenBank/DDBJ databases">
        <authorList>
            <consortium name="DOE Joint Genome Institute"/>
            <person name="Haridas S."/>
            <person name="Albert R."/>
            <person name="Binder M."/>
            <person name="Bloem J."/>
            <person name="Labutti K."/>
            <person name="Salamov A."/>
            <person name="Andreopoulos B."/>
            <person name="Baker S.E."/>
            <person name="Barry K."/>
            <person name="Bills G."/>
            <person name="Bluhm B.H."/>
            <person name="Cannon C."/>
            <person name="Castanera R."/>
            <person name="Culley D.E."/>
            <person name="Daum C."/>
            <person name="Ezra D."/>
            <person name="Gonzalez J.B."/>
            <person name="Henrissat B."/>
            <person name="Kuo A."/>
            <person name="Liang C."/>
            <person name="Lipzen A."/>
            <person name="Lutzoni F."/>
            <person name="Magnuson J."/>
            <person name="Mondo S."/>
            <person name="Nolan M."/>
            <person name="Ohm R."/>
            <person name="Pangilinan J."/>
            <person name="Park H.-J.H."/>
            <person name="Ramirez L."/>
            <person name="Alfaro M."/>
            <person name="Sun H."/>
            <person name="Tritt A."/>
            <person name="Yoshinaga Y."/>
            <person name="Zwiers L.-H.L."/>
            <person name="Turgeon B.G."/>
            <person name="Goodwin S.B."/>
            <person name="Spatafora J.W."/>
            <person name="Crous P.W."/>
            <person name="Grigoriev I.V."/>
        </authorList>
    </citation>
    <scope>NUCLEOTIDE SEQUENCE [LARGE SCALE GENOMIC DNA]</scope>
    <source>
        <strain evidence="1 2">CBS 611.86</strain>
    </source>
</reference>
<dbReference type="Proteomes" id="UP000481861">
    <property type="component" value="Unassembled WGS sequence"/>
</dbReference>
<gene>
    <name evidence="1" type="ORF">BDV95DRAFT_562414</name>
</gene>
<protein>
    <submittedName>
        <fullName evidence="1">Uncharacterized protein</fullName>
    </submittedName>
</protein>
<dbReference type="EMBL" id="JAADJZ010000004">
    <property type="protein sequence ID" value="KAF2875695.1"/>
    <property type="molecule type" value="Genomic_DNA"/>
</dbReference>
<name>A0A7C8MG09_9PLEO</name>
<evidence type="ECO:0000313" key="1">
    <source>
        <dbReference type="EMBL" id="KAF2875695.1"/>
    </source>
</evidence>
<dbReference type="AlphaFoldDB" id="A0A7C8MG09"/>
<keyword evidence="2" id="KW-1185">Reference proteome</keyword>
<sequence>MWSLSSTGVLSQASAKAEVSGTFGTRYIVSDAQSCVEYGHLIVTVCFRVWTSSMSSMSMLISSELECQSMESLRGSAMIRLTGCSQTTQIFDPVLSIIGVYNRSGKASLLPRSAVDCGISTDIEVLFLLFEVALWSCWYAEMYAGGANPTQA</sequence>
<organism evidence="1 2">
    <name type="scientific">Massariosphaeria phaeospora</name>
    <dbReference type="NCBI Taxonomy" id="100035"/>
    <lineage>
        <taxon>Eukaryota</taxon>
        <taxon>Fungi</taxon>
        <taxon>Dikarya</taxon>
        <taxon>Ascomycota</taxon>
        <taxon>Pezizomycotina</taxon>
        <taxon>Dothideomycetes</taxon>
        <taxon>Pleosporomycetidae</taxon>
        <taxon>Pleosporales</taxon>
        <taxon>Pleosporales incertae sedis</taxon>
        <taxon>Massariosphaeria</taxon>
    </lineage>
</organism>
<proteinExistence type="predicted"/>
<accession>A0A7C8MG09</accession>